<evidence type="ECO:0000256" key="12">
    <source>
        <dbReference type="RuleBase" id="RU000589"/>
    </source>
</evidence>
<reference evidence="15" key="1">
    <citation type="submission" date="2016-04" db="EMBL/GenBank/DDBJ databases">
        <title>Cephalotus genome sequencing.</title>
        <authorList>
            <person name="Fukushima K."/>
            <person name="Hasebe M."/>
            <person name="Fang X."/>
        </authorList>
    </citation>
    <scope>NUCLEOTIDE SEQUENCE [LARGE SCALE GENOMIC DNA]</scope>
    <source>
        <strain evidence="15">cv. St1</strain>
    </source>
</reference>
<comment type="catalytic activity">
    <reaction evidence="12">
        <text>[(1-&gt;4)-alpha-D-galacturonosyl methyl ester](n) + n H2O = [(1-&gt;4)-alpha-D-galacturonosyl](n) + n methanol + n H(+)</text>
        <dbReference type="Rhea" id="RHEA:22380"/>
        <dbReference type="Rhea" id="RHEA-COMP:14570"/>
        <dbReference type="Rhea" id="RHEA-COMP:14573"/>
        <dbReference type="ChEBI" id="CHEBI:15377"/>
        <dbReference type="ChEBI" id="CHEBI:15378"/>
        <dbReference type="ChEBI" id="CHEBI:17790"/>
        <dbReference type="ChEBI" id="CHEBI:140522"/>
        <dbReference type="ChEBI" id="CHEBI:140523"/>
        <dbReference type="EC" id="3.1.1.11"/>
    </reaction>
</comment>
<dbReference type="GO" id="GO:0004857">
    <property type="term" value="F:enzyme inhibitor activity"/>
    <property type="evidence" value="ECO:0007669"/>
    <property type="project" value="InterPro"/>
</dbReference>
<dbReference type="UniPathway" id="UPA00545">
    <property type="reaction ID" value="UER00823"/>
</dbReference>
<dbReference type="Proteomes" id="UP000187406">
    <property type="component" value="Unassembled WGS sequence"/>
</dbReference>
<comment type="similarity">
    <text evidence="3">In the N-terminal section; belongs to the PMEI family.</text>
</comment>
<evidence type="ECO:0000313" key="15">
    <source>
        <dbReference type="Proteomes" id="UP000187406"/>
    </source>
</evidence>
<name>A0A1Q3CE67_CEPFO</name>
<evidence type="ECO:0000256" key="5">
    <source>
        <dbReference type="ARBA" id="ARBA00013229"/>
    </source>
</evidence>
<dbReference type="PANTHER" id="PTHR31707">
    <property type="entry name" value="PECTINESTERASE"/>
    <property type="match status" value="1"/>
</dbReference>
<dbReference type="NCBIfam" id="TIGR01614">
    <property type="entry name" value="PME_inhib"/>
    <property type="match status" value="1"/>
</dbReference>
<evidence type="ECO:0000313" key="14">
    <source>
        <dbReference type="EMBL" id="GAV78530.1"/>
    </source>
</evidence>
<dbReference type="GO" id="GO:0030599">
    <property type="term" value="F:pectinesterase activity"/>
    <property type="evidence" value="ECO:0007669"/>
    <property type="project" value="UniProtKB-UniRule"/>
</dbReference>
<keyword evidence="6" id="KW-0134">Cell wall</keyword>
<dbReference type="GO" id="GO:0042545">
    <property type="term" value="P:cell wall modification"/>
    <property type="evidence" value="ECO:0007669"/>
    <property type="project" value="UniProtKB-UniRule"/>
</dbReference>
<dbReference type="Gene3D" id="2.160.20.10">
    <property type="entry name" value="Single-stranded right-handed beta-helix, Pectin lyase-like"/>
    <property type="match status" value="1"/>
</dbReference>
<dbReference type="Pfam" id="PF04043">
    <property type="entry name" value="PMEI"/>
    <property type="match status" value="1"/>
</dbReference>
<dbReference type="InterPro" id="IPR035513">
    <property type="entry name" value="Invertase/methylesterase_inhib"/>
</dbReference>
<evidence type="ECO:0000256" key="10">
    <source>
        <dbReference type="ARBA" id="ARBA00023316"/>
    </source>
</evidence>
<dbReference type="SMART" id="SM00856">
    <property type="entry name" value="PMEI"/>
    <property type="match status" value="1"/>
</dbReference>
<comment type="pathway">
    <text evidence="2 12">Glycan metabolism; pectin degradation; 2-dehydro-3-deoxy-D-gluconate from pectin: step 1/5.</text>
</comment>
<evidence type="ECO:0000256" key="6">
    <source>
        <dbReference type="ARBA" id="ARBA00022512"/>
    </source>
</evidence>
<accession>A0A1Q3CE67</accession>
<dbReference type="InterPro" id="IPR006501">
    <property type="entry name" value="Pectinesterase_inhib_dom"/>
</dbReference>
<keyword evidence="7" id="KW-0964">Secreted</keyword>
<organism evidence="14 15">
    <name type="scientific">Cephalotus follicularis</name>
    <name type="common">Albany pitcher plant</name>
    <dbReference type="NCBI Taxonomy" id="3775"/>
    <lineage>
        <taxon>Eukaryota</taxon>
        <taxon>Viridiplantae</taxon>
        <taxon>Streptophyta</taxon>
        <taxon>Embryophyta</taxon>
        <taxon>Tracheophyta</taxon>
        <taxon>Spermatophyta</taxon>
        <taxon>Magnoliopsida</taxon>
        <taxon>eudicotyledons</taxon>
        <taxon>Gunneridae</taxon>
        <taxon>Pentapetalae</taxon>
        <taxon>rosids</taxon>
        <taxon>fabids</taxon>
        <taxon>Oxalidales</taxon>
        <taxon>Cephalotaceae</taxon>
        <taxon>Cephalotus</taxon>
    </lineage>
</organism>
<dbReference type="InterPro" id="IPR011050">
    <property type="entry name" value="Pectin_lyase_fold/virulence"/>
</dbReference>
<dbReference type="CDD" id="cd15798">
    <property type="entry name" value="PMEI-like_3"/>
    <property type="match status" value="1"/>
</dbReference>
<dbReference type="FunFam" id="2.160.20.10:FF:000029">
    <property type="entry name" value="Pectinesterase 4"/>
    <property type="match status" value="1"/>
</dbReference>
<evidence type="ECO:0000256" key="1">
    <source>
        <dbReference type="ARBA" id="ARBA00004191"/>
    </source>
</evidence>
<dbReference type="SUPFAM" id="SSF101148">
    <property type="entry name" value="Plant invertase/pectin methylesterase inhibitor"/>
    <property type="match status" value="1"/>
</dbReference>
<dbReference type="PROSITE" id="PS00503">
    <property type="entry name" value="PECTINESTERASE_2"/>
    <property type="match status" value="1"/>
</dbReference>
<evidence type="ECO:0000256" key="3">
    <source>
        <dbReference type="ARBA" id="ARBA00006027"/>
    </source>
</evidence>
<protein>
    <recommendedName>
        <fullName evidence="5 12">Pectinesterase</fullName>
        <ecNumber evidence="5 12">3.1.1.11</ecNumber>
    </recommendedName>
</protein>
<dbReference type="EMBL" id="BDDD01001817">
    <property type="protein sequence ID" value="GAV78530.1"/>
    <property type="molecule type" value="Genomic_DNA"/>
</dbReference>
<evidence type="ECO:0000256" key="11">
    <source>
        <dbReference type="PROSITE-ProRule" id="PRU10040"/>
    </source>
</evidence>
<dbReference type="AlphaFoldDB" id="A0A1Q3CE67"/>
<comment type="subcellular location">
    <subcellularLocation>
        <location evidence="1">Secreted</location>
        <location evidence="1">Cell wall</location>
    </subcellularLocation>
</comment>
<feature type="domain" description="Pectinesterase inhibitor" evidence="13">
    <location>
        <begin position="40"/>
        <end position="192"/>
    </location>
</feature>
<sequence>MNKAIVSGVSIILVVGVCIGVIVGVSRKNSSDNDDAVLSTTSKAVSAICSPTDFKQACVDSLGSLANNGSATPKDFLEVAIKATVEKVQAAMNNSQSIFGKFGSNDTQKMAMDDCKDLLQFAVDELQASFSTVGDSDMHTLSDREAELKNWLSAVISYQESCLDGITQPELKTDMSNGLLNASQLTSNALAIVSAIAGIFNAFNIHIPSLNTNATSRRLLDASETDDGGYPAWISAADRRLLASNNNGNLKPNAVVAKDGSGQYKTIGAALAAYPKNLKGRYVIYVKAGVYNEYITVTKDQVNVFMYGDGPRRTLVTGKKCNRDGITTMNTASFGEFDSSISFHASPKLPILILSLLYLAAAVGSGFIAKSMGFQNTAGPEGHQAVALRVQSDQSAFYNCRMDGYQDTLYTQTHRQFYRNCVISGTVDFIFGDAAVVIQNSLIICRKPMDNQQNTITAHGRTNKRETTGLIIQNCRIVPEQLLFPVRFKIPSYLGRPWKEYSRTVIMESTIGDLIQPAGWLEWQGNFALNTLYYAEYANQGPGAVTNRRVRWRGFKVISNRNEAAQFTVGPFIQGGQWLQNTGAPYFLSFRK</sequence>
<evidence type="ECO:0000259" key="13">
    <source>
        <dbReference type="SMART" id="SM00856"/>
    </source>
</evidence>
<dbReference type="Gene3D" id="1.20.140.40">
    <property type="entry name" value="Invertase/pectin methylesterase inhibitor family protein"/>
    <property type="match status" value="1"/>
</dbReference>
<dbReference type="STRING" id="3775.A0A1Q3CE67"/>
<keyword evidence="10" id="KW-0961">Cell wall biogenesis/degradation</keyword>
<feature type="active site" evidence="11">
    <location>
        <position position="428"/>
    </location>
</feature>
<evidence type="ECO:0000256" key="8">
    <source>
        <dbReference type="ARBA" id="ARBA00022801"/>
    </source>
</evidence>
<dbReference type="Pfam" id="PF01095">
    <property type="entry name" value="Pectinesterase"/>
    <property type="match status" value="2"/>
</dbReference>
<gene>
    <name evidence="14" type="ORF">CFOL_v3_21996</name>
</gene>
<dbReference type="InParanoid" id="A0A1Q3CE67"/>
<dbReference type="InterPro" id="IPR012334">
    <property type="entry name" value="Pectin_lyas_fold"/>
</dbReference>
<dbReference type="GO" id="GO:0045490">
    <property type="term" value="P:pectin catabolic process"/>
    <property type="evidence" value="ECO:0007669"/>
    <property type="project" value="UniProtKB-UniRule"/>
</dbReference>
<dbReference type="EC" id="3.1.1.11" evidence="5 12"/>
<evidence type="ECO:0000256" key="2">
    <source>
        <dbReference type="ARBA" id="ARBA00005184"/>
    </source>
</evidence>
<comment type="caution">
    <text evidence="14">The sequence shown here is derived from an EMBL/GenBank/DDBJ whole genome shotgun (WGS) entry which is preliminary data.</text>
</comment>
<proteinExistence type="inferred from homology"/>
<evidence type="ECO:0000256" key="7">
    <source>
        <dbReference type="ARBA" id="ARBA00022525"/>
    </source>
</evidence>
<dbReference type="InterPro" id="IPR000070">
    <property type="entry name" value="Pectinesterase_cat"/>
</dbReference>
<dbReference type="FunFam" id="1.20.140.40:FF:000001">
    <property type="entry name" value="Pectinesterase"/>
    <property type="match status" value="1"/>
</dbReference>
<evidence type="ECO:0000256" key="4">
    <source>
        <dbReference type="ARBA" id="ARBA00007786"/>
    </source>
</evidence>
<keyword evidence="15" id="KW-1185">Reference proteome</keyword>
<keyword evidence="8 12" id="KW-0378">Hydrolase</keyword>
<keyword evidence="9 12" id="KW-0063">Aspartyl esterase</keyword>
<evidence type="ECO:0000256" key="9">
    <source>
        <dbReference type="ARBA" id="ARBA00023085"/>
    </source>
</evidence>
<dbReference type="OrthoDB" id="2019149at2759"/>
<comment type="similarity">
    <text evidence="4">In the C-terminal section; belongs to the pectinesterase family.</text>
</comment>
<dbReference type="InterPro" id="IPR033131">
    <property type="entry name" value="Pectinesterase_Asp_AS"/>
</dbReference>
<dbReference type="SUPFAM" id="SSF51126">
    <property type="entry name" value="Pectin lyase-like"/>
    <property type="match status" value="1"/>
</dbReference>